<evidence type="ECO:0008006" key="3">
    <source>
        <dbReference type="Google" id="ProtNLM"/>
    </source>
</evidence>
<evidence type="ECO:0000313" key="1">
    <source>
        <dbReference type="EMBL" id="PZO78560.1"/>
    </source>
</evidence>
<name>A0A2W4Z888_9SPHN</name>
<evidence type="ECO:0000313" key="2">
    <source>
        <dbReference type="Proteomes" id="UP000248614"/>
    </source>
</evidence>
<dbReference type="Gene3D" id="2.30.110.10">
    <property type="entry name" value="Electron Transport, Fmn-binding Protein, Chain A"/>
    <property type="match status" value="1"/>
</dbReference>
<organism evidence="1 2">
    <name type="scientific">Sphingomonas hengshuiensis</name>
    <dbReference type="NCBI Taxonomy" id="1609977"/>
    <lineage>
        <taxon>Bacteria</taxon>
        <taxon>Pseudomonadati</taxon>
        <taxon>Pseudomonadota</taxon>
        <taxon>Alphaproteobacteria</taxon>
        <taxon>Sphingomonadales</taxon>
        <taxon>Sphingomonadaceae</taxon>
        <taxon>Sphingomonas</taxon>
    </lineage>
</organism>
<dbReference type="InterPro" id="IPR012349">
    <property type="entry name" value="Split_barrel_FMN-bd"/>
</dbReference>
<dbReference type="Pfam" id="PF04299">
    <property type="entry name" value="FMN_bind_2"/>
    <property type="match status" value="1"/>
</dbReference>
<accession>A0A2W4Z888</accession>
<proteinExistence type="predicted"/>
<dbReference type="AlphaFoldDB" id="A0A2W4Z888"/>
<dbReference type="InterPro" id="IPR007396">
    <property type="entry name" value="TR_PAI2-type"/>
</dbReference>
<dbReference type="PANTHER" id="PTHR35802">
    <property type="entry name" value="PROTEASE SYNTHASE AND SPORULATION PROTEIN PAI 2"/>
    <property type="match status" value="1"/>
</dbReference>
<dbReference type="SUPFAM" id="SSF50475">
    <property type="entry name" value="FMN-binding split barrel"/>
    <property type="match status" value="1"/>
</dbReference>
<reference evidence="1 2" key="1">
    <citation type="submission" date="2017-08" db="EMBL/GenBank/DDBJ databases">
        <title>Infants hospitalized years apart are colonized by the same room-sourced microbial strains.</title>
        <authorList>
            <person name="Brooks B."/>
            <person name="Olm M.R."/>
            <person name="Firek B.A."/>
            <person name="Baker R."/>
            <person name="Thomas B.C."/>
            <person name="Morowitz M.J."/>
            <person name="Banfield J.F."/>
        </authorList>
    </citation>
    <scope>NUCLEOTIDE SEQUENCE [LARGE SCALE GENOMIC DNA]</scope>
    <source>
        <strain evidence="1">S2_018_000_R3_110</strain>
    </source>
</reference>
<dbReference type="EMBL" id="QFNF01000011">
    <property type="protein sequence ID" value="PZO78560.1"/>
    <property type="molecule type" value="Genomic_DNA"/>
</dbReference>
<comment type="caution">
    <text evidence="1">The sequence shown here is derived from an EMBL/GenBank/DDBJ whole genome shotgun (WGS) entry which is preliminary data.</text>
</comment>
<sequence length="212" mass="22952">MNATGNAGTGAGPYVVSASAVADLVEARPLCCILSGEIARPVTAMLPLLVERDADGGLFELFGHIPRRAPLAGQVADGAPVLVLANGPNAYVSPTLVPQPDWGPTWNFAMASIVGTWRLCEAETDESLRRLARRLEGDGDAAWTVERMGPRYERLRHAVVAFRIVVTAIEPRFKLGQDESDANFDAIVASHSDRDLAAWMRDFRSGNREQRA</sequence>
<protein>
    <recommendedName>
        <fullName evidence="3">FMN-binding negative transcriptional regulator</fullName>
    </recommendedName>
</protein>
<gene>
    <name evidence="1" type="ORF">DI632_06265</name>
</gene>
<dbReference type="PANTHER" id="PTHR35802:SF1">
    <property type="entry name" value="PROTEASE SYNTHASE AND SPORULATION PROTEIN PAI 2"/>
    <property type="match status" value="1"/>
</dbReference>
<dbReference type="Proteomes" id="UP000248614">
    <property type="component" value="Unassembled WGS sequence"/>
</dbReference>